<dbReference type="AlphaFoldDB" id="A0A0N0BLG9"/>
<dbReference type="EMBL" id="LHCI01000106">
    <property type="protein sequence ID" value="KOX89563.1"/>
    <property type="molecule type" value="Genomic_DNA"/>
</dbReference>
<proteinExistence type="predicted"/>
<organism evidence="1 2">
    <name type="scientific">Thermus aquaticus</name>
    <dbReference type="NCBI Taxonomy" id="271"/>
    <lineage>
        <taxon>Bacteria</taxon>
        <taxon>Thermotogati</taxon>
        <taxon>Deinococcota</taxon>
        <taxon>Deinococci</taxon>
        <taxon>Thermales</taxon>
        <taxon>Thermaceae</taxon>
        <taxon>Thermus</taxon>
    </lineage>
</organism>
<protein>
    <submittedName>
        <fullName evidence="1">Uncharacterized protein</fullName>
    </submittedName>
</protein>
<evidence type="ECO:0000313" key="1">
    <source>
        <dbReference type="EMBL" id="KOX89563.1"/>
    </source>
</evidence>
<evidence type="ECO:0000313" key="2">
    <source>
        <dbReference type="Proteomes" id="UP000037685"/>
    </source>
</evidence>
<accession>A0A0N0BLG9</accession>
<comment type="caution">
    <text evidence="1">The sequence shown here is derived from an EMBL/GenBank/DDBJ whole genome shotgun (WGS) entry which is preliminary data.</text>
</comment>
<dbReference type="Proteomes" id="UP000037685">
    <property type="component" value="Unassembled WGS sequence"/>
</dbReference>
<dbReference type="PATRIC" id="fig|271.14.peg.815"/>
<gene>
    <name evidence="1" type="ORF">BVI061214_00731</name>
</gene>
<name>A0A0N0BLG9_THEAQ</name>
<sequence length="30" mass="3355">MVRAFLELIACGLRVLLSLLPPPHGYKAIY</sequence>
<reference evidence="1 2" key="1">
    <citation type="submission" date="2015-07" db="EMBL/GenBank/DDBJ databases">
        <authorList>
            <person name="Noorani M."/>
        </authorList>
    </citation>
    <scope>NUCLEOTIDE SEQUENCE [LARGE SCALE GENOMIC DNA]</scope>
    <source>
        <strain evidence="2">ATCC 25104 / DSM 625 / JCM 10724 / NBRC 103206 / NCIMB 11243 / YT-1</strain>
    </source>
</reference>